<dbReference type="PANTHER" id="PTHR43019">
    <property type="entry name" value="SERINE ENDOPROTEASE DEGS"/>
    <property type="match status" value="1"/>
</dbReference>
<dbReference type="AlphaFoldDB" id="A0A941F1F7"/>
<dbReference type="PANTHER" id="PTHR43019:SF23">
    <property type="entry name" value="PROTEASE DO-LIKE 5, CHLOROPLASTIC"/>
    <property type="match status" value="1"/>
</dbReference>
<gene>
    <name evidence="1" type="ORF">KDU71_01795</name>
</gene>
<dbReference type="InterPro" id="IPR009003">
    <property type="entry name" value="Peptidase_S1_PA"/>
</dbReference>
<reference evidence="1" key="2">
    <citation type="submission" date="2021-04" db="EMBL/GenBank/DDBJ databases">
        <authorList>
            <person name="Zhang T."/>
            <person name="Zhang Y."/>
            <person name="Lu D."/>
            <person name="Zuo D."/>
            <person name="Du Z."/>
        </authorList>
    </citation>
    <scope>NUCLEOTIDE SEQUENCE</scope>
    <source>
        <strain evidence="1">JR1</strain>
    </source>
</reference>
<accession>A0A941F1F7</accession>
<comment type="caution">
    <text evidence="1">The sequence shown here is derived from an EMBL/GenBank/DDBJ whole genome shotgun (WGS) entry which is preliminary data.</text>
</comment>
<dbReference type="EMBL" id="JAGTAR010000002">
    <property type="protein sequence ID" value="MBR8534274.1"/>
    <property type="molecule type" value="Genomic_DNA"/>
</dbReference>
<protein>
    <submittedName>
        <fullName evidence="1">Trypsin-like peptidase domain-containing protein</fullName>
    </submittedName>
</protein>
<proteinExistence type="predicted"/>
<dbReference type="RefSeq" id="WP_212188184.1">
    <property type="nucleotide sequence ID" value="NZ_JAGTAR010000002.1"/>
</dbReference>
<dbReference type="Gene3D" id="2.40.10.120">
    <property type="match status" value="1"/>
</dbReference>
<organism evidence="1 2">
    <name type="scientific">Carboxylicivirga sediminis</name>
    <dbReference type="NCBI Taxonomy" id="2006564"/>
    <lineage>
        <taxon>Bacteria</taxon>
        <taxon>Pseudomonadati</taxon>
        <taxon>Bacteroidota</taxon>
        <taxon>Bacteroidia</taxon>
        <taxon>Marinilabiliales</taxon>
        <taxon>Marinilabiliaceae</taxon>
        <taxon>Carboxylicivirga</taxon>
    </lineage>
</organism>
<dbReference type="Pfam" id="PF13365">
    <property type="entry name" value="Trypsin_2"/>
    <property type="match status" value="1"/>
</dbReference>
<dbReference type="Proteomes" id="UP000679220">
    <property type="component" value="Unassembled WGS sequence"/>
</dbReference>
<evidence type="ECO:0000313" key="1">
    <source>
        <dbReference type="EMBL" id="MBR8534274.1"/>
    </source>
</evidence>
<evidence type="ECO:0000313" key="2">
    <source>
        <dbReference type="Proteomes" id="UP000679220"/>
    </source>
</evidence>
<keyword evidence="2" id="KW-1185">Reference proteome</keyword>
<name>A0A941F1F7_9BACT</name>
<dbReference type="SUPFAM" id="SSF50494">
    <property type="entry name" value="Trypsin-like serine proteases"/>
    <property type="match status" value="1"/>
</dbReference>
<sequence>MLSKVEKLKQSYVLSIVLLAMGLLLLCNCNESTIKATSDHTSGEYLLEEEPINDAELIREFEIKASEYYKEHGGTESNTFKEQINNTSCKVSVKPQVNEVYNGAAFYQQFKSGVLLMGKMYKCGHCPKDHISAASAFVISDDGICVTNYHVFKSYDPSRPNNYTTFFVMDSERNVYPVTEVLAGSKKDDLAVFKIDTKGKILNALSLGNQKVTGEHVNLISHPDGRFYSYTQGDINRTYFKPGSSKIRQSISANFAAGSSGAPIMDKSGNVIGIVAGTQNITYGPNGGIYQMTINEIIPVSQLKELIK</sequence>
<reference evidence="1" key="1">
    <citation type="journal article" date="2018" name="Int. J. Syst. Evol. Microbiol.">
        <title>Carboxylicivirga sediminis sp. nov., isolated from coastal sediment.</title>
        <authorList>
            <person name="Wang F.Q."/>
            <person name="Ren L.H."/>
            <person name="Zou R.J."/>
            <person name="Sun Y.Z."/>
            <person name="Liu X.J."/>
            <person name="Jiang F."/>
            <person name="Liu L.J."/>
        </authorList>
    </citation>
    <scope>NUCLEOTIDE SEQUENCE</scope>
    <source>
        <strain evidence="1">JR1</strain>
    </source>
</reference>